<feature type="transmembrane region" description="Helical" evidence="5">
    <location>
        <begin position="69"/>
        <end position="94"/>
    </location>
</feature>
<gene>
    <name evidence="7" type="ORF">MAR_024129</name>
</gene>
<comment type="subcellular location">
    <subcellularLocation>
        <location evidence="1">Membrane</location>
        <topology evidence="1">Multi-pass membrane protein</topology>
    </subcellularLocation>
</comment>
<feature type="transmembrane region" description="Helical" evidence="5">
    <location>
        <begin position="131"/>
        <end position="154"/>
    </location>
</feature>
<feature type="transmembrane region" description="Helical" evidence="5">
    <location>
        <begin position="43"/>
        <end position="63"/>
    </location>
</feature>
<evidence type="ECO:0000313" key="8">
    <source>
        <dbReference type="Proteomes" id="UP001164746"/>
    </source>
</evidence>
<name>A0ABY7DT23_MYAAR</name>
<sequence>MLISSSLAGNRFLNFFLGSVVEYPAAFMEYVMLNRYGRKPTVIIFHVICGVALIIATIINTCADGNSAMVLTATVFTLIGKFAITGSFSTIFLYTPELYPTNMRNAGIGMSSAAARVGGMLAPFSRNLAEFIVWGPGLVFGVMCAIVSVSMLWVPETNQHELPQTLEECEQWYKDNRLRLPCSQDRRRSERNVT</sequence>
<evidence type="ECO:0000256" key="2">
    <source>
        <dbReference type="ARBA" id="ARBA00022692"/>
    </source>
</evidence>
<accession>A0ABY7DT23</accession>
<keyword evidence="2 5" id="KW-0812">Transmembrane</keyword>
<dbReference type="Gene3D" id="1.20.1250.20">
    <property type="entry name" value="MFS general substrate transporter like domains"/>
    <property type="match status" value="1"/>
</dbReference>
<dbReference type="Pfam" id="PF07690">
    <property type="entry name" value="MFS_1"/>
    <property type="match status" value="1"/>
</dbReference>
<dbReference type="InterPro" id="IPR020846">
    <property type="entry name" value="MFS_dom"/>
</dbReference>
<evidence type="ECO:0000259" key="6">
    <source>
        <dbReference type="PROSITE" id="PS50850"/>
    </source>
</evidence>
<evidence type="ECO:0000313" key="7">
    <source>
        <dbReference type="EMBL" id="WAQ99756.1"/>
    </source>
</evidence>
<feature type="transmembrane region" description="Helical" evidence="5">
    <location>
        <begin position="12"/>
        <end position="31"/>
    </location>
</feature>
<dbReference type="Proteomes" id="UP001164746">
    <property type="component" value="Chromosome 3"/>
</dbReference>
<organism evidence="7 8">
    <name type="scientific">Mya arenaria</name>
    <name type="common">Soft-shell clam</name>
    <dbReference type="NCBI Taxonomy" id="6604"/>
    <lineage>
        <taxon>Eukaryota</taxon>
        <taxon>Metazoa</taxon>
        <taxon>Spiralia</taxon>
        <taxon>Lophotrochozoa</taxon>
        <taxon>Mollusca</taxon>
        <taxon>Bivalvia</taxon>
        <taxon>Autobranchia</taxon>
        <taxon>Heteroconchia</taxon>
        <taxon>Euheterodonta</taxon>
        <taxon>Imparidentia</taxon>
        <taxon>Neoheterodontei</taxon>
        <taxon>Myida</taxon>
        <taxon>Myoidea</taxon>
        <taxon>Myidae</taxon>
        <taxon>Mya</taxon>
    </lineage>
</organism>
<dbReference type="PANTHER" id="PTHR24064">
    <property type="entry name" value="SOLUTE CARRIER FAMILY 22 MEMBER"/>
    <property type="match status" value="1"/>
</dbReference>
<keyword evidence="3 5" id="KW-1133">Transmembrane helix</keyword>
<proteinExistence type="predicted"/>
<evidence type="ECO:0000256" key="4">
    <source>
        <dbReference type="ARBA" id="ARBA00023136"/>
    </source>
</evidence>
<evidence type="ECO:0000256" key="3">
    <source>
        <dbReference type="ARBA" id="ARBA00022989"/>
    </source>
</evidence>
<dbReference type="EMBL" id="CP111014">
    <property type="protein sequence ID" value="WAQ99756.1"/>
    <property type="molecule type" value="Genomic_DNA"/>
</dbReference>
<protein>
    <submittedName>
        <fullName evidence="7">S22A8-like protein</fullName>
    </submittedName>
</protein>
<keyword evidence="8" id="KW-1185">Reference proteome</keyword>
<evidence type="ECO:0000256" key="1">
    <source>
        <dbReference type="ARBA" id="ARBA00004141"/>
    </source>
</evidence>
<evidence type="ECO:0000256" key="5">
    <source>
        <dbReference type="SAM" id="Phobius"/>
    </source>
</evidence>
<dbReference type="InterPro" id="IPR036259">
    <property type="entry name" value="MFS_trans_sf"/>
</dbReference>
<keyword evidence="4 5" id="KW-0472">Membrane</keyword>
<dbReference type="SUPFAM" id="SSF103473">
    <property type="entry name" value="MFS general substrate transporter"/>
    <property type="match status" value="1"/>
</dbReference>
<dbReference type="PROSITE" id="PS50850">
    <property type="entry name" value="MFS"/>
    <property type="match status" value="1"/>
</dbReference>
<feature type="domain" description="Major facilitator superfamily (MFS) profile" evidence="6">
    <location>
        <begin position="1"/>
        <end position="159"/>
    </location>
</feature>
<reference evidence="7" key="1">
    <citation type="submission" date="2022-11" db="EMBL/GenBank/DDBJ databases">
        <title>Centuries of genome instability and evolution in soft-shell clam transmissible cancer (bioRxiv).</title>
        <authorList>
            <person name="Hart S.F.M."/>
            <person name="Yonemitsu M.A."/>
            <person name="Giersch R.M."/>
            <person name="Beal B.F."/>
            <person name="Arriagada G."/>
            <person name="Davis B.W."/>
            <person name="Ostrander E.A."/>
            <person name="Goff S.P."/>
            <person name="Metzger M.J."/>
        </authorList>
    </citation>
    <scope>NUCLEOTIDE SEQUENCE</scope>
    <source>
        <strain evidence="7">MELC-2E11</strain>
        <tissue evidence="7">Siphon/mantle</tissue>
    </source>
</reference>
<dbReference type="InterPro" id="IPR011701">
    <property type="entry name" value="MFS"/>
</dbReference>